<keyword evidence="5 6" id="KW-0472">Membrane</keyword>
<dbReference type="HOGENOM" id="CLU_033863_21_3_2"/>
<gene>
    <name evidence="8" type="ordered locus">PYCH_10870</name>
</gene>
<feature type="transmembrane region" description="Helical" evidence="6">
    <location>
        <begin position="232"/>
        <end position="250"/>
    </location>
</feature>
<feature type="transmembrane region" description="Helical" evidence="6">
    <location>
        <begin position="256"/>
        <end position="273"/>
    </location>
</feature>
<evidence type="ECO:0000256" key="1">
    <source>
        <dbReference type="ARBA" id="ARBA00004651"/>
    </source>
</evidence>
<dbReference type="InterPro" id="IPR037185">
    <property type="entry name" value="EmrE-like"/>
</dbReference>
<organism evidence="8 9">
    <name type="scientific">Pyrococcus yayanosii (strain CH1 / JCM 16557)</name>
    <dbReference type="NCBI Taxonomy" id="529709"/>
    <lineage>
        <taxon>Archaea</taxon>
        <taxon>Methanobacteriati</taxon>
        <taxon>Methanobacteriota</taxon>
        <taxon>Thermococci</taxon>
        <taxon>Thermococcales</taxon>
        <taxon>Thermococcaceae</taxon>
        <taxon>Pyrococcus</taxon>
    </lineage>
</organism>
<evidence type="ECO:0000313" key="9">
    <source>
        <dbReference type="Proteomes" id="UP000008386"/>
    </source>
</evidence>
<dbReference type="GO" id="GO:0005886">
    <property type="term" value="C:plasma membrane"/>
    <property type="evidence" value="ECO:0007669"/>
    <property type="project" value="UniProtKB-SubCell"/>
</dbReference>
<keyword evidence="2" id="KW-1003">Cell membrane</keyword>
<dbReference type="Proteomes" id="UP000008386">
    <property type="component" value="Chromosome"/>
</dbReference>
<dbReference type="PANTHER" id="PTHR42920:SF5">
    <property type="entry name" value="EAMA DOMAIN-CONTAINING PROTEIN"/>
    <property type="match status" value="1"/>
</dbReference>
<comment type="subcellular location">
    <subcellularLocation>
        <location evidence="1">Cell membrane</location>
        <topology evidence="1">Multi-pass membrane protein</topology>
    </subcellularLocation>
</comment>
<dbReference type="Pfam" id="PF00892">
    <property type="entry name" value="EamA"/>
    <property type="match status" value="2"/>
</dbReference>
<name>F8AET6_PYRYC</name>
<feature type="transmembrane region" description="Helical" evidence="6">
    <location>
        <begin position="170"/>
        <end position="189"/>
    </location>
</feature>
<evidence type="ECO:0000313" key="8">
    <source>
        <dbReference type="EMBL" id="AEH24768.1"/>
    </source>
</evidence>
<proteinExistence type="predicted"/>
<protein>
    <submittedName>
        <fullName evidence="8">Permease</fullName>
    </submittedName>
</protein>
<dbReference type="eggNOG" id="arCOG00271">
    <property type="taxonomic scope" value="Archaea"/>
</dbReference>
<feature type="transmembrane region" description="Helical" evidence="6">
    <location>
        <begin position="144"/>
        <end position="163"/>
    </location>
</feature>
<keyword evidence="4 6" id="KW-1133">Transmembrane helix</keyword>
<feature type="domain" description="EamA" evidence="7">
    <location>
        <begin position="141"/>
        <end position="270"/>
    </location>
</feature>
<evidence type="ECO:0000256" key="2">
    <source>
        <dbReference type="ARBA" id="ARBA00022475"/>
    </source>
</evidence>
<dbReference type="GeneID" id="10837661"/>
<keyword evidence="3 6" id="KW-0812">Transmembrane</keyword>
<dbReference type="PANTHER" id="PTHR42920">
    <property type="entry name" value="OS03G0707200 PROTEIN-RELATED"/>
    <property type="match status" value="1"/>
</dbReference>
<reference evidence="8 9" key="1">
    <citation type="journal article" date="2011" name="J. Bacteriol.">
        <title>Complete genome sequence of the obligate piezophilic hyperthermophilic archaeon Pyrococcus yayanosii CH1.</title>
        <authorList>
            <person name="Jun X."/>
            <person name="Lupeng L."/>
            <person name="Minjuan X."/>
            <person name="Oger P."/>
            <person name="Fengping W."/>
            <person name="Jebbar M."/>
            <person name="Xiang X."/>
        </authorList>
    </citation>
    <scope>NUCLEOTIDE SEQUENCE [LARGE SCALE GENOMIC DNA]</scope>
    <source>
        <strain evidence="9">CH1 / JCM 16557</strain>
    </source>
</reference>
<keyword evidence="9" id="KW-1185">Reference proteome</keyword>
<dbReference type="InterPro" id="IPR051258">
    <property type="entry name" value="Diverse_Substrate_Transporter"/>
</dbReference>
<dbReference type="OrthoDB" id="17861at2157"/>
<dbReference type="STRING" id="529709.PYCH_10870"/>
<feature type="transmembrane region" description="Helical" evidence="6">
    <location>
        <begin position="7"/>
        <end position="24"/>
    </location>
</feature>
<dbReference type="RefSeq" id="WP_013905824.1">
    <property type="nucleotide sequence ID" value="NC_015680.1"/>
</dbReference>
<feature type="domain" description="EamA" evidence="7">
    <location>
        <begin position="6"/>
        <end position="133"/>
    </location>
</feature>
<dbReference type="InterPro" id="IPR000620">
    <property type="entry name" value="EamA_dom"/>
</dbReference>
<sequence>MKAKKAELILLGITAIWGSTFPVMKVGLEGIPPVTFITYRFALATLLLLIIFRQRIASREVMLKGFVLGVTLFFGHGFQIIGLKYTTASNSAFITSLYVVFTPFVAYALLNRRVDKRDVISLILALVGLYLISGATLRLNYGDLLTVFAAISFAFQIVLVERFSGGEVSLAFWQVFWNFILSLTYALLFEGLTVPTSSISWFGILYTATFATAIAFTLQMRYQPFVAAHRAALIYSAEPLFGHVASFITLGEVLDPWGYLGAVLILVAVWNELRE</sequence>
<feature type="transmembrane region" description="Helical" evidence="6">
    <location>
        <begin position="65"/>
        <end position="85"/>
    </location>
</feature>
<accession>F8AET6</accession>
<evidence type="ECO:0000256" key="6">
    <source>
        <dbReference type="SAM" id="Phobius"/>
    </source>
</evidence>
<feature type="transmembrane region" description="Helical" evidence="6">
    <location>
        <begin position="91"/>
        <end position="110"/>
    </location>
</feature>
<feature type="transmembrane region" description="Helical" evidence="6">
    <location>
        <begin position="36"/>
        <end position="53"/>
    </location>
</feature>
<dbReference type="AlphaFoldDB" id="F8AET6"/>
<dbReference type="SUPFAM" id="SSF103481">
    <property type="entry name" value="Multidrug resistance efflux transporter EmrE"/>
    <property type="match status" value="2"/>
</dbReference>
<dbReference type="KEGG" id="pya:PYCH_10870"/>
<dbReference type="EMBL" id="CP002779">
    <property type="protein sequence ID" value="AEH24768.1"/>
    <property type="molecule type" value="Genomic_DNA"/>
</dbReference>
<evidence type="ECO:0000259" key="7">
    <source>
        <dbReference type="Pfam" id="PF00892"/>
    </source>
</evidence>
<feature type="transmembrane region" description="Helical" evidence="6">
    <location>
        <begin position="119"/>
        <end position="138"/>
    </location>
</feature>
<evidence type="ECO:0000256" key="3">
    <source>
        <dbReference type="ARBA" id="ARBA00022692"/>
    </source>
</evidence>
<evidence type="ECO:0000256" key="5">
    <source>
        <dbReference type="ARBA" id="ARBA00023136"/>
    </source>
</evidence>
<feature type="transmembrane region" description="Helical" evidence="6">
    <location>
        <begin position="201"/>
        <end position="220"/>
    </location>
</feature>
<evidence type="ECO:0000256" key="4">
    <source>
        <dbReference type="ARBA" id="ARBA00022989"/>
    </source>
</evidence>